<evidence type="ECO:0000313" key="2">
    <source>
        <dbReference type="EMBL" id="GFS32502.1"/>
    </source>
</evidence>
<feature type="compositionally biased region" description="Low complexity" evidence="1">
    <location>
        <begin position="61"/>
        <end position="74"/>
    </location>
</feature>
<gene>
    <name evidence="2" type="ORF">TNIN_356541</name>
</gene>
<reference evidence="2" key="1">
    <citation type="submission" date="2020-08" db="EMBL/GenBank/DDBJ databases">
        <title>Multicomponent nature underlies the extraordinary mechanical properties of spider dragline silk.</title>
        <authorList>
            <person name="Kono N."/>
            <person name="Nakamura H."/>
            <person name="Mori M."/>
            <person name="Yoshida Y."/>
            <person name="Ohtoshi R."/>
            <person name="Malay A.D."/>
            <person name="Moran D.A.P."/>
            <person name="Tomita M."/>
            <person name="Numata K."/>
            <person name="Arakawa K."/>
        </authorList>
    </citation>
    <scope>NUCLEOTIDE SEQUENCE</scope>
</reference>
<evidence type="ECO:0000313" key="3">
    <source>
        <dbReference type="Proteomes" id="UP000886998"/>
    </source>
</evidence>
<evidence type="ECO:0000256" key="1">
    <source>
        <dbReference type="SAM" id="MobiDB-lite"/>
    </source>
</evidence>
<dbReference type="EMBL" id="BMAV01024361">
    <property type="protein sequence ID" value="GFS32502.1"/>
    <property type="molecule type" value="Genomic_DNA"/>
</dbReference>
<dbReference type="AlphaFoldDB" id="A0A8X6M9G5"/>
<dbReference type="Proteomes" id="UP000886998">
    <property type="component" value="Unassembled WGS sequence"/>
</dbReference>
<sequence>MASSTECPFFPKPKKAKGQTQKGNKKRNEITQANAAFITPGLSFAQAIHGKNPQQMAARGNDSSASKNDYNNNNNNKGINLEAINATNGQEGDFSFLQALFEMKKIFDLFPTLISEMKKSSKCTDPTEKLHCLIKGVCTSISTLDINNV</sequence>
<accession>A0A8X6M9G5</accession>
<proteinExistence type="predicted"/>
<feature type="region of interest" description="Disordered" evidence="1">
    <location>
        <begin position="1"/>
        <end position="28"/>
    </location>
</feature>
<organism evidence="2 3">
    <name type="scientific">Trichonephila inaurata madagascariensis</name>
    <dbReference type="NCBI Taxonomy" id="2747483"/>
    <lineage>
        <taxon>Eukaryota</taxon>
        <taxon>Metazoa</taxon>
        <taxon>Ecdysozoa</taxon>
        <taxon>Arthropoda</taxon>
        <taxon>Chelicerata</taxon>
        <taxon>Arachnida</taxon>
        <taxon>Araneae</taxon>
        <taxon>Araneomorphae</taxon>
        <taxon>Entelegynae</taxon>
        <taxon>Araneoidea</taxon>
        <taxon>Nephilidae</taxon>
        <taxon>Trichonephila</taxon>
        <taxon>Trichonephila inaurata</taxon>
    </lineage>
</organism>
<keyword evidence="3" id="KW-1185">Reference proteome</keyword>
<comment type="caution">
    <text evidence="2">The sequence shown here is derived from an EMBL/GenBank/DDBJ whole genome shotgun (WGS) entry which is preliminary data.</text>
</comment>
<feature type="region of interest" description="Disordered" evidence="1">
    <location>
        <begin position="48"/>
        <end position="74"/>
    </location>
</feature>
<name>A0A8X6M9G5_9ARAC</name>
<protein>
    <submittedName>
        <fullName evidence="2">Uncharacterized protein</fullName>
    </submittedName>
</protein>
<dbReference type="OrthoDB" id="10468845at2759"/>